<accession>A0A2A6CIU5</accession>
<keyword evidence="2" id="KW-1133">Transmembrane helix</keyword>
<sequence>MAVQIRFITETLAAPEYDCSLRTPAEWTEQFGTKQYLLGPWSILFATVCQIMHFLAMADMCGLTCTGTLFGYAALNGMHFCSDVLLGTIMGAGAFCFWCVSTCTCALLVINRICELTERASYFQGWRSYLCMVIILVYSVVSTLWTRPVFPNSTHHTMAFYPFIPGHTPDEYPNLTNMIHNFCVSFFVPNLYFILCTIVRKKSQKFQDSNTTQALQAKIFMQASIICCGNVGTAAAWLIQMFVPTPQFVITAGMITVQSMHGLPCIIYLVLNRAVRDEFWKMLGRKPNTAMSANAFTSMNSKSGSMKVPSDAETTMCDGRNAVVDKFNEWFVSAFDSFRRTPPQSGLSNSGGDRTSSGHGPSCSLLCARFEPLVLGKKIGHFSVCWPSIYKQKRSQTGPKQRSSEDRSSSFKRPSTRERTYPTDGFFATHPNISRLLLFLTYLIGIIGISSNAVLITAVRKHTPSTLRVYATIFLASALCDSLGLFTMIFTTGREVIYNGSCVMEFHGAIQVYASLGKRRSGTVVISLIIGTIVINSHVVPGYLIILANVRVRVAYMENYRQQRSDAVSSSLGLIYTPDSLTSVVLSYTILASLVCFSIVVILRKLTIQHVSALESTMSSNAKSHQKMLSEVKYETFCEDTTLTLSFFKALNVQLAASSFFFIGCIIFTINLSYDSLEIAFISVPIYYAISPVSYAINTRIIEFCKHFVDSELEPLTTRSDNNLIRNGPAGGNIFREGIGIFVLRDNGSRGDIFLALAVVGPSRLVGGLNPEEDHPTAEVLTCVNPSWVLLLMIQVGDTRGVAQADGRGFSKLEEEESGGERRPPVVSARIENGEWNTSI</sequence>
<feature type="transmembrane region" description="Helical" evidence="2">
    <location>
        <begin position="129"/>
        <end position="146"/>
    </location>
</feature>
<feature type="transmembrane region" description="Helical" evidence="2">
    <location>
        <begin position="679"/>
        <end position="697"/>
    </location>
</feature>
<dbReference type="Proteomes" id="UP000005239">
    <property type="component" value="Unassembled WGS sequence"/>
</dbReference>
<proteinExistence type="predicted"/>
<organism evidence="3 4">
    <name type="scientific">Pristionchus pacificus</name>
    <name type="common">Parasitic nematode worm</name>
    <dbReference type="NCBI Taxonomy" id="54126"/>
    <lineage>
        <taxon>Eukaryota</taxon>
        <taxon>Metazoa</taxon>
        <taxon>Ecdysozoa</taxon>
        <taxon>Nematoda</taxon>
        <taxon>Chromadorea</taxon>
        <taxon>Rhabditida</taxon>
        <taxon>Rhabditina</taxon>
        <taxon>Diplogasteromorpha</taxon>
        <taxon>Diplogasteroidea</taxon>
        <taxon>Neodiplogasteridae</taxon>
        <taxon>Pristionchus</taxon>
    </lineage>
</organism>
<dbReference type="Pfam" id="PF10321">
    <property type="entry name" value="7TM_GPCR_Srt"/>
    <property type="match status" value="1"/>
</dbReference>
<evidence type="ECO:0000256" key="1">
    <source>
        <dbReference type="SAM" id="MobiDB-lite"/>
    </source>
</evidence>
<evidence type="ECO:0000313" key="4">
    <source>
        <dbReference type="Proteomes" id="UP000005239"/>
    </source>
</evidence>
<dbReference type="SUPFAM" id="SSF81321">
    <property type="entry name" value="Family A G protein-coupled receptor-like"/>
    <property type="match status" value="1"/>
</dbReference>
<dbReference type="Gene3D" id="1.20.1070.10">
    <property type="entry name" value="Rhodopsin 7-helix transmembrane proteins"/>
    <property type="match status" value="1"/>
</dbReference>
<feature type="transmembrane region" description="Helical" evidence="2">
    <location>
        <begin position="524"/>
        <end position="546"/>
    </location>
</feature>
<dbReference type="PANTHER" id="PTHR23021:SF11">
    <property type="entry name" value="SERPENTINE RECEPTOR, CLASS T"/>
    <property type="match status" value="1"/>
</dbReference>
<accession>A0A8R1YES4</accession>
<protein>
    <submittedName>
        <fullName evidence="3">G protein-coupled receptor</fullName>
    </submittedName>
</protein>
<feature type="region of interest" description="Disordered" evidence="1">
    <location>
        <begin position="395"/>
        <end position="418"/>
    </location>
</feature>
<dbReference type="PANTHER" id="PTHR23021">
    <property type="entry name" value="SERPENTINE RECEPTOR, CLASS T"/>
    <property type="match status" value="1"/>
</dbReference>
<dbReference type="InterPro" id="IPR019425">
    <property type="entry name" value="7TM_GPCR_serpentine_rcpt_Srt"/>
</dbReference>
<feature type="transmembrane region" description="Helical" evidence="2">
    <location>
        <begin position="655"/>
        <end position="673"/>
    </location>
</feature>
<reference evidence="3" key="2">
    <citation type="submission" date="2022-06" db="UniProtKB">
        <authorList>
            <consortium name="EnsemblMetazoa"/>
        </authorList>
    </citation>
    <scope>IDENTIFICATION</scope>
    <source>
        <strain evidence="3">PS312</strain>
    </source>
</reference>
<gene>
    <name evidence="3" type="primary">WBGene00101541</name>
</gene>
<dbReference type="AlphaFoldDB" id="A0A2A6CIU5"/>
<keyword evidence="2" id="KW-0472">Membrane</keyword>
<dbReference type="Pfam" id="PF10317">
    <property type="entry name" value="7TM_GPCR_Srd"/>
    <property type="match status" value="1"/>
</dbReference>
<keyword evidence="4" id="KW-1185">Reference proteome</keyword>
<feature type="transmembrane region" description="Helical" evidence="2">
    <location>
        <begin position="248"/>
        <end position="271"/>
    </location>
</feature>
<evidence type="ECO:0000313" key="3">
    <source>
        <dbReference type="EnsemblMetazoa" id="PPA11987.1"/>
    </source>
</evidence>
<keyword evidence="2" id="KW-0812">Transmembrane</keyword>
<feature type="transmembrane region" description="Helical" evidence="2">
    <location>
        <begin position="84"/>
        <end position="109"/>
    </location>
</feature>
<feature type="transmembrane region" description="Helical" evidence="2">
    <location>
        <begin position="581"/>
        <end position="603"/>
    </location>
</feature>
<feature type="transmembrane region" description="Helical" evidence="2">
    <location>
        <begin position="43"/>
        <end position="72"/>
    </location>
</feature>
<reference evidence="4" key="1">
    <citation type="journal article" date="2008" name="Nat. Genet.">
        <title>The Pristionchus pacificus genome provides a unique perspective on nematode lifestyle and parasitism.</title>
        <authorList>
            <person name="Dieterich C."/>
            <person name="Clifton S.W."/>
            <person name="Schuster L.N."/>
            <person name="Chinwalla A."/>
            <person name="Delehaunty K."/>
            <person name="Dinkelacker I."/>
            <person name="Fulton L."/>
            <person name="Fulton R."/>
            <person name="Godfrey J."/>
            <person name="Minx P."/>
            <person name="Mitreva M."/>
            <person name="Roeseler W."/>
            <person name="Tian H."/>
            <person name="Witte H."/>
            <person name="Yang S.P."/>
            <person name="Wilson R.K."/>
            <person name="Sommer R.J."/>
        </authorList>
    </citation>
    <scope>NUCLEOTIDE SEQUENCE [LARGE SCALE GENOMIC DNA]</scope>
    <source>
        <strain evidence="4">PS312</strain>
    </source>
</reference>
<feature type="transmembrane region" description="Helical" evidence="2">
    <location>
        <begin position="178"/>
        <end position="199"/>
    </location>
</feature>
<name>A0A2A6CIU5_PRIPA</name>
<evidence type="ECO:0000256" key="2">
    <source>
        <dbReference type="SAM" id="Phobius"/>
    </source>
</evidence>
<dbReference type="InterPro" id="IPR019421">
    <property type="entry name" value="7TM_GPCR_serpentine_rcpt_Srd"/>
</dbReference>
<feature type="compositionally biased region" description="Basic and acidic residues" evidence="1">
    <location>
        <begin position="402"/>
        <end position="418"/>
    </location>
</feature>
<dbReference type="EnsemblMetazoa" id="PPA11987.1">
    <property type="protein sequence ID" value="PPA11987.1"/>
    <property type="gene ID" value="WBGene00101541"/>
</dbReference>
<feature type="transmembrane region" description="Helical" evidence="2">
    <location>
        <begin position="436"/>
        <end position="457"/>
    </location>
</feature>
<feature type="transmembrane region" description="Helical" evidence="2">
    <location>
        <begin position="219"/>
        <end position="242"/>
    </location>
</feature>
<feature type="transmembrane region" description="Helical" evidence="2">
    <location>
        <begin position="469"/>
        <end position="490"/>
    </location>
</feature>